<proteinExistence type="predicted"/>
<dbReference type="OrthoDB" id="2871500at2"/>
<dbReference type="RefSeq" id="WP_113807435.1">
    <property type="nucleotide sequence ID" value="NZ_QOCW01000023.1"/>
</dbReference>
<sequence length="164" mass="19804">MKKATKHILDKFPMLEGKLEAYQNRDSIKDVMEPLNDVEETFLKLVWFFENPEDESFHLGWLYRDLDDDWLEFALELIAFYFREDTYLIKNPSFSLIREGDDYLNQTQFAGYLVENRLKYDRVKLNVYMKRGKIPKPDIKLSGQGYWSKSTVERFCEQEKERLF</sequence>
<evidence type="ECO:0000313" key="1">
    <source>
        <dbReference type="EMBL" id="RBW68257.1"/>
    </source>
</evidence>
<evidence type="ECO:0000313" key="2">
    <source>
        <dbReference type="Proteomes" id="UP000253314"/>
    </source>
</evidence>
<protein>
    <submittedName>
        <fullName evidence="1">Uncharacterized protein</fullName>
    </submittedName>
</protein>
<dbReference type="EMBL" id="QOCW01000023">
    <property type="protein sequence ID" value="RBW68257.1"/>
    <property type="molecule type" value="Genomic_DNA"/>
</dbReference>
<dbReference type="Proteomes" id="UP000253314">
    <property type="component" value="Unassembled WGS sequence"/>
</dbReference>
<keyword evidence="2" id="KW-1185">Reference proteome</keyword>
<reference evidence="1 2" key="1">
    <citation type="submission" date="2018-07" db="EMBL/GenBank/DDBJ databases">
        <title>Lottiidibacillus patelloidae gen. nov., sp. nov., isolated from the intestinal tract of a marine limpet and the reclassification of B. taeanensis BH030017T, B. algicola KMM 3737T and B. hwajinpoensis SW-72T as genus Lottiidibacillus.</title>
        <authorList>
            <person name="Liu R."/>
            <person name="Huang Z."/>
        </authorList>
    </citation>
    <scope>NUCLEOTIDE SEQUENCE [LARGE SCALE GENOMIC DNA]</scope>
    <source>
        <strain evidence="1 2">BH030017</strain>
    </source>
</reference>
<comment type="caution">
    <text evidence="1">The sequence shown here is derived from an EMBL/GenBank/DDBJ whole genome shotgun (WGS) entry which is preliminary data.</text>
</comment>
<organism evidence="1 2">
    <name type="scientific">Bacillus taeanensis</name>
    <dbReference type="NCBI Taxonomy" id="273032"/>
    <lineage>
        <taxon>Bacteria</taxon>
        <taxon>Bacillati</taxon>
        <taxon>Bacillota</taxon>
        <taxon>Bacilli</taxon>
        <taxon>Bacillales</taxon>
        <taxon>Bacillaceae</taxon>
        <taxon>Bacillus</taxon>
    </lineage>
</organism>
<dbReference type="AlphaFoldDB" id="A0A366XQQ1"/>
<accession>A0A366XQQ1</accession>
<name>A0A366XQQ1_9BACI</name>
<gene>
    <name evidence="1" type="ORF">DS031_17955</name>
</gene>